<sequence>MPAQAAFPIHIVADSMSARTMVAQHIATDSVLPTHRSLLTKRIDKIMSANRSDNNDEQKEVHPAHAKRSGIFGRLSLYLGLLSVAAFILAMCTLFSPFLVTAVVIWLYSDLFAVIFGSIGLVRRKKKGMAIAGIVLGVSMIALFFAIMSFLSAVASALPAIMATIIILGHA</sequence>
<dbReference type="Proteomes" id="UP000239872">
    <property type="component" value="Unassembled WGS sequence"/>
</dbReference>
<evidence type="ECO:0000313" key="2">
    <source>
        <dbReference type="EMBL" id="PQJ12076.1"/>
    </source>
</evidence>
<comment type="caution">
    <text evidence="2">The sequence shown here is derived from an EMBL/GenBank/DDBJ whole genome shotgun (WGS) entry which is preliminary data.</text>
</comment>
<evidence type="ECO:0000256" key="1">
    <source>
        <dbReference type="SAM" id="Phobius"/>
    </source>
</evidence>
<name>A0A2S7SZX9_9BACT</name>
<keyword evidence="1" id="KW-0812">Transmembrane</keyword>
<keyword evidence="1" id="KW-0472">Membrane</keyword>
<evidence type="ECO:0000313" key="3">
    <source>
        <dbReference type="Proteomes" id="UP000239872"/>
    </source>
</evidence>
<keyword evidence="1" id="KW-1133">Transmembrane helix</keyword>
<proteinExistence type="predicted"/>
<dbReference type="AlphaFoldDB" id="A0A2S7SZX9"/>
<protein>
    <submittedName>
        <fullName evidence="2">Uncharacterized protein</fullName>
    </submittedName>
</protein>
<accession>A0A2S7SZX9</accession>
<organism evidence="2 3">
    <name type="scientific">Flavipsychrobacter stenotrophus</name>
    <dbReference type="NCBI Taxonomy" id="2077091"/>
    <lineage>
        <taxon>Bacteria</taxon>
        <taxon>Pseudomonadati</taxon>
        <taxon>Bacteroidota</taxon>
        <taxon>Chitinophagia</taxon>
        <taxon>Chitinophagales</taxon>
        <taxon>Chitinophagaceae</taxon>
        <taxon>Flavipsychrobacter</taxon>
    </lineage>
</organism>
<feature type="transmembrane region" description="Helical" evidence="1">
    <location>
        <begin position="77"/>
        <end position="99"/>
    </location>
</feature>
<keyword evidence="3" id="KW-1185">Reference proteome</keyword>
<reference evidence="2 3" key="1">
    <citation type="submission" date="2018-01" db="EMBL/GenBank/DDBJ databases">
        <title>A novel member of the phylum Bacteroidetes isolated from glacier ice.</title>
        <authorList>
            <person name="Liu Q."/>
            <person name="Xin Y.-H."/>
        </authorList>
    </citation>
    <scope>NUCLEOTIDE SEQUENCE [LARGE SCALE GENOMIC DNA]</scope>
    <source>
        <strain evidence="2 3">RB1R16</strain>
    </source>
</reference>
<feature type="transmembrane region" description="Helical" evidence="1">
    <location>
        <begin position="105"/>
        <end position="122"/>
    </location>
</feature>
<feature type="transmembrane region" description="Helical" evidence="1">
    <location>
        <begin position="129"/>
        <end position="147"/>
    </location>
</feature>
<gene>
    <name evidence="2" type="ORF">CJD36_009820</name>
</gene>
<dbReference type="EMBL" id="PPSL01000002">
    <property type="protein sequence ID" value="PQJ12076.1"/>
    <property type="molecule type" value="Genomic_DNA"/>
</dbReference>